<dbReference type="STRING" id="391038.Bphy_3375"/>
<reference evidence="2" key="1">
    <citation type="journal article" date="2014" name="Stand. Genomic Sci.">
        <title>Complete genome sequence of Burkholderia phymatum STM815(T), a broad host range and efficient nitrogen-fixing symbiont of Mimosa species.</title>
        <authorList>
            <person name="Moulin L."/>
            <person name="Klonowska A."/>
            <person name="Caroline B."/>
            <person name="Booth K."/>
            <person name="Vriezen J.A."/>
            <person name="Melkonian R."/>
            <person name="James E.K."/>
            <person name="Young J.P."/>
            <person name="Bena G."/>
            <person name="Hauser L."/>
            <person name="Land M."/>
            <person name="Kyrpides N."/>
            <person name="Bruce D."/>
            <person name="Chain P."/>
            <person name="Copeland A."/>
            <person name="Pitluck S."/>
            <person name="Woyke T."/>
            <person name="Lizotte-Waniewski M."/>
            <person name="Bristow J."/>
            <person name="Riley M."/>
        </authorList>
    </citation>
    <scope>NUCLEOTIDE SEQUENCE [LARGE SCALE GENOMIC DNA]</scope>
    <source>
        <strain evidence="2">DSM 17167 / CIP 108236 / LMG 21445 / STM815</strain>
    </source>
</reference>
<gene>
    <name evidence="1" type="ordered locus">Bphy_3375</name>
</gene>
<evidence type="ECO:0000313" key="1">
    <source>
        <dbReference type="EMBL" id="ACC72529.1"/>
    </source>
</evidence>
<name>B2JL00_PARP8</name>
<organism evidence="1 2">
    <name type="scientific">Paraburkholderia phymatum (strain DSM 17167 / CIP 108236 / LMG 21445 / STM815)</name>
    <name type="common">Burkholderia phymatum</name>
    <dbReference type="NCBI Taxonomy" id="391038"/>
    <lineage>
        <taxon>Bacteria</taxon>
        <taxon>Pseudomonadati</taxon>
        <taxon>Pseudomonadota</taxon>
        <taxon>Betaproteobacteria</taxon>
        <taxon>Burkholderiales</taxon>
        <taxon>Burkholderiaceae</taxon>
        <taxon>Paraburkholderia</taxon>
    </lineage>
</organism>
<proteinExistence type="predicted"/>
<evidence type="ECO:0000313" key="2">
    <source>
        <dbReference type="Proteomes" id="UP000001192"/>
    </source>
</evidence>
<accession>B2JL00</accession>
<dbReference type="RefSeq" id="WP_012402702.1">
    <property type="nucleotide sequence ID" value="NC_010623.1"/>
</dbReference>
<dbReference type="EMBL" id="CP001044">
    <property type="protein sequence ID" value="ACC72529.1"/>
    <property type="molecule type" value="Genomic_DNA"/>
</dbReference>
<dbReference type="HOGENOM" id="CLU_2732263_0_0_4"/>
<sequence length="71" mass="7796">MPKAPDYLIALTAETDKGEAHTALTGQELNAVLKLLTRVAFANEEAPADPFERACMITAVRKLQRMIIDVL</sequence>
<dbReference type="AlphaFoldDB" id="B2JL00"/>
<keyword evidence="2" id="KW-1185">Reference proteome</keyword>
<dbReference type="KEGG" id="bph:Bphy_3375"/>
<protein>
    <submittedName>
        <fullName evidence="1">Uncharacterized protein</fullName>
    </submittedName>
</protein>
<dbReference type="Proteomes" id="UP000001192">
    <property type="component" value="Chromosome 2"/>
</dbReference>